<protein>
    <recommendedName>
        <fullName evidence="4">GntR C-terminal domain-containing protein</fullName>
    </recommendedName>
</protein>
<dbReference type="STRING" id="1129794.C427_4928"/>
<keyword evidence="3" id="KW-0804">Transcription</keyword>
<dbReference type="PATRIC" id="fig|1129794.4.peg.4913"/>
<evidence type="ECO:0000256" key="1">
    <source>
        <dbReference type="ARBA" id="ARBA00023015"/>
    </source>
</evidence>
<feature type="domain" description="GntR C-terminal" evidence="4">
    <location>
        <begin position="6"/>
        <end position="129"/>
    </location>
</feature>
<dbReference type="SUPFAM" id="SSF48008">
    <property type="entry name" value="GntR ligand-binding domain-like"/>
    <property type="match status" value="1"/>
</dbReference>
<proteinExistence type="predicted"/>
<evidence type="ECO:0000313" key="5">
    <source>
        <dbReference type="EMBL" id="AGH47027.1"/>
    </source>
</evidence>
<keyword evidence="6" id="KW-1185">Reference proteome</keyword>
<reference evidence="5 6" key="1">
    <citation type="journal article" date="2013" name="Genome Announc.">
        <title>Complete Genome Sequence of Glaciecola psychrophila Strain 170T.</title>
        <authorList>
            <person name="Yin J."/>
            <person name="Chen J."/>
            <person name="Liu G."/>
            <person name="Yu Y."/>
            <person name="Song L."/>
            <person name="Wang X."/>
            <person name="Qu X."/>
        </authorList>
    </citation>
    <scope>NUCLEOTIDE SEQUENCE [LARGE SCALE GENOMIC DNA]</scope>
    <source>
        <strain evidence="5 6">170</strain>
    </source>
</reference>
<keyword evidence="1" id="KW-0805">Transcription regulation</keyword>
<evidence type="ECO:0000259" key="4">
    <source>
        <dbReference type="SMART" id="SM00895"/>
    </source>
</evidence>
<evidence type="ECO:0000313" key="6">
    <source>
        <dbReference type="Proteomes" id="UP000011864"/>
    </source>
</evidence>
<dbReference type="SMART" id="SM00895">
    <property type="entry name" value="FCD"/>
    <property type="match status" value="1"/>
</dbReference>
<organism evidence="5 6">
    <name type="scientific">Paraglaciecola psychrophila 170</name>
    <dbReference type="NCBI Taxonomy" id="1129794"/>
    <lineage>
        <taxon>Bacteria</taxon>
        <taxon>Pseudomonadati</taxon>
        <taxon>Pseudomonadota</taxon>
        <taxon>Gammaproteobacteria</taxon>
        <taxon>Alteromonadales</taxon>
        <taxon>Alteromonadaceae</taxon>
        <taxon>Paraglaciecola</taxon>
    </lineage>
</organism>
<dbReference type="PANTHER" id="PTHR43537">
    <property type="entry name" value="TRANSCRIPTIONAL REGULATOR, GNTR FAMILY"/>
    <property type="match status" value="1"/>
</dbReference>
<dbReference type="RefSeq" id="WP_007643066.1">
    <property type="nucleotide sequence ID" value="NC_020514.1"/>
</dbReference>
<evidence type="ECO:0000256" key="3">
    <source>
        <dbReference type="ARBA" id="ARBA00023163"/>
    </source>
</evidence>
<keyword evidence="2" id="KW-0238">DNA-binding</keyword>
<dbReference type="InterPro" id="IPR008920">
    <property type="entry name" value="TF_FadR/GntR_C"/>
</dbReference>
<dbReference type="GO" id="GO:0003677">
    <property type="term" value="F:DNA binding"/>
    <property type="evidence" value="ECO:0007669"/>
    <property type="project" value="UniProtKB-KW"/>
</dbReference>
<dbReference type="Proteomes" id="UP000011864">
    <property type="component" value="Chromosome"/>
</dbReference>
<dbReference type="HOGENOM" id="CLU_017584_5_0_6"/>
<dbReference type="EMBL" id="CP003837">
    <property type="protein sequence ID" value="AGH47027.1"/>
    <property type="molecule type" value="Genomic_DNA"/>
</dbReference>
<dbReference type="eggNOG" id="COG1802">
    <property type="taxonomic scope" value="Bacteria"/>
</dbReference>
<dbReference type="InterPro" id="IPR011711">
    <property type="entry name" value="GntR_C"/>
</dbReference>
<dbReference type="Pfam" id="PF07729">
    <property type="entry name" value="FCD"/>
    <property type="match status" value="1"/>
</dbReference>
<dbReference type="AlphaFoldDB" id="K7AYR6"/>
<sequence length="152" mass="17358">MQQAKDILSARKLIEVAIVEDVIKNATPKDYKLLREIVTSEQDKIEHKEISKGIRLSGDFHLLLAKISGNVTLEWIATTLVPQTSLVIVLYERPDQPKCSHFKHFELIDVMQNGDVAKASSLMAKHIQGIEDRPKLDEREVVSDLEDIFRKR</sequence>
<gene>
    <name evidence="5" type="ORF">C427_4928</name>
</gene>
<dbReference type="KEGG" id="gps:C427_4928"/>
<dbReference type="PANTHER" id="PTHR43537:SF53">
    <property type="entry name" value="HTH-TYPE TRANSCRIPTIONAL REPRESSOR NANR"/>
    <property type="match status" value="1"/>
</dbReference>
<name>K7AYR6_9ALTE</name>
<dbReference type="OrthoDB" id="5243844at2"/>
<dbReference type="Gene3D" id="1.20.120.530">
    <property type="entry name" value="GntR ligand-binding domain-like"/>
    <property type="match status" value="1"/>
</dbReference>
<evidence type="ECO:0000256" key="2">
    <source>
        <dbReference type="ARBA" id="ARBA00023125"/>
    </source>
</evidence>
<accession>K7AYR6</accession>